<feature type="signal peptide" evidence="6">
    <location>
        <begin position="1"/>
        <end position="27"/>
    </location>
</feature>
<dbReference type="Pfam" id="PF00082">
    <property type="entry name" value="Peptidase_S8"/>
    <property type="match status" value="1"/>
</dbReference>
<feature type="domain" description="Peptidase S8/S53" evidence="7">
    <location>
        <begin position="114"/>
        <end position="359"/>
    </location>
</feature>
<evidence type="ECO:0000259" key="7">
    <source>
        <dbReference type="Pfam" id="PF00082"/>
    </source>
</evidence>
<dbReference type="GO" id="GO:0006508">
    <property type="term" value="P:proteolysis"/>
    <property type="evidence" value="ECO:0007669"/>
    <property type="project" value="UniProtKB-KW"/>
</dbReference>
<keyword evidence="4 5" id="KW-0720">Serine protease</keyword>
<dbReference type="GO" id="GO:0004252">
    <property type="term" value="F:serine-type endopeptidase activity"/>
    <property type="evidence" value="ECO:0007669"/>
    <property type="project" value="UniProtKB-UniRule"/>
</dbReference>
<dbReference type="AlphaFoldDB" id="A0A7W8GFN2"/>
<evidence type="ECO:0000256" key="5">
    <source>
        <dbReference type="PROSITE-ProRule" id="PRU01240"/>
    </source>
</evidence>
<dbReference type="InterPro" id="IPR015500">
    <property type="entry name" value="Peptidase_S8_subtilisin-rel"/>
</dbReference>
<dbReference type="PANTHER" id="PTHR43806:SF11">
    <property type="entry name" value="CEREVISIN-RELATED"/>
    <property type="match status" value="1"/>
</dbReference>
<organism evidence="8 9">
    <name type="scientific">Deinococcus budaensis</name>
    <dbReference type="NCBI Taxonomy" id="1665626"/>
    <lineage>
        <taxon>Bacteria</taxon>
        <taxon>Thermotogati</taxon>
        <taxon>Deinococcota</taxon>
        <taxon>Deinococci</taxon>
        <taxon>Deinococcales</taxon>
        <taxon>Deinococcaceae</taxon>
        <taxon>Deinococcus</taxon>
    </lineage>
</organism>
<dbReference type="SUPFAM" id="SSF52743">
    <property type="entry name" value="Subtilisin-like"/>
    <property type="match status" value="1"/>
</dbReference>
<dbReference type="InterPro" id="IPR050131">
    <property type="entry name" value="Peptidase_S8_subtilisin-like"/>
</dbReference>
<dbReference type="PROSITE" id="PS00136">
    <property type="entry name" value="SUBTILASE_ASP"/>
    <property type="match status" value="1"/>
</dbReference>
<name>A0A7W8GFN2_9DEIO</name>
<feature type="active site" description="Charge relay system" evidence="5">
    <location>
        <position position="164"/>
    </location>
</feature>
<accession>A0A7W8GFN2</accession>
<comment type="similarity">
    <text evidence="1 5">Belongs to the peptidase S8 family.</text>
</comment>
<proteinExistence type="inferred from homology"/>
<evidence type="ECO:0000313" key="9">
    <source>
        <dbReference type="Proteomes" id="UP000525389"/>
    </source>
</evidence>
<dbReference type="InterPro" id="IPR036852">
    <property type="entry name" value="Peptidase_S8/S53_dom_sf"/>
</dbReference>
<dbReference type="Gene3D" id="3.40.50.200">
    <property type="entry name" value="Peptidase S8/S53 domain"/>
    <property type="match status" value="1"/>
</dbReference>
<feature type="active site" description="Charge relay system" evidence="5">
    <location>
        <position position="315"/>
    </location>
</feature>
<reference evidence="8 9" key="1">
    <citation type="submission" date="2020-08" db="EMBL/GenBank/DDBJ databases">
        <title>Genomic Encyclopedia of Type Strains, Phase IV (KMG-IV): sequencing the most valuable type-strain genomes for metagenomic binning, comparative biology and taxonomic classification.</title>
        <authorList>
            <person name="Goeker M."/>
        </authorList>
    </citation>
    <scope>NUCLEOTIDE SEQUENCE [LARGE SCALE GENOMIC DNA]</scope>
    <source>
        <strain evidence="8 9">DSM 101791</strain>
    </source>
</reference>
<dbReference type="RefSeq" id="WP_184028832.1">
    <property type="nucleotide sequence ID" value="NZ_JACHFN010000007.1"/>
</dbReference>
<evidence type="ECO:0000256" key="2">
    <source>
        <dbReference type="ARBA" id="ARBA00022670"/>
    </source>
</evidence>
<keyword evidence="2 5" id="KW-0645">Protease</keyword>
<keyword evidence="6" id="KW-0732">Signal</keyword>
<dbReference type="PROSITE" id="PS51892">
    <property type="entry name" value="SUBTILASE"/>
    <property type="match status" value="1"/>
</dbReference>
<evidence type="ECO:0000313" key="8">
    <source>
        <dbReference type="EMBL" id="MBB5234685.1"/>
    </source>
</evidence>
<evidence type="ECO:0000256" key="3">
    <source>
        <dbReference type="ARBA" id="ARBA00022801"/>
    </source>
</evidence>
<feature type="chain" id="PRO_5031473144" description="Peptidase S8/S53 domain-containing protein" evidence="6">
    <location>
        <begin position="28"/>
        <end position="382"/>
    </location>
</feature>
<dbReference type="PRINTS" id="PR00723">
    <property type="entry name" value="SUBTILISIN"/>
</dbReference>
<comment type="caution">
    <text evidence="8">The sequence shown here is derived from an EMBL/GenBank/DDBJ whole genome shotgun (WGS) entry which is preliminary data.</text>
</comment>
<dbReference type="EMBL" id="JACHFN010000007">
    <property type="protein sequence ID" value="MBB5234685.1"/>
    <property type="molecule type" value="Genomic_DNA"/>
</dbReference>
<dbReference type="InterPro" id="IPR000209">
    <property type="entry name" value="Peptidase_S8/S53_dom"/>
</dbReference>
<feature type="active site" description="Charge relay system" evidence="5">
    <location>
        <position position="123"/>
    </location>
</feature>
<evidence type="ECO:0000256" key="6">
    <source>
        <dbReference type="SAM" id="SignalP"/>
    </source>
</evidence>
<evidence type="ECO:0000256" key="1">
    <source>
        <dbReference type="ARBA" id="ARBA00011073"/>
    </source>
</evidence>
<evidence type="ECO:0000256" key="4">
    <source>
        <dbReference type="ARBA" id="ARBA00022825"/>
    </source>
</evidence>
<dbReference type="InterPro" id="IPR023827">
    <property type="entry name" value="Peptidase_S8_Asp-AS"/>
</dbReference>
<dbReference type="Proteomes" id="UP000525389">
    <property type="component" value="Unassembled WGS sequence"/>
</dbReference>
<keyword evidence="9" id="KW-1185">Reference proteome</keyword>
<dbReference type="PANTHER" id="PTHR43806">
    <property type="entry name" value="PEPTIDASE S8"/>
    <property type="match status" value="1"/>
</dbReference>
<sequence>MMSSLLQNTMRLAGVAALLSACGTVPAGNGSPTAPPPAAALALPGATSTHVKVAEASASYGAWARASYGAWARATDDLWASTLPGGLRNTFAENLADWEAIHLAAGQAQAPHLGEGVMVAVVDTGLDLGHPAFADHLADAAHWRDFIGNDAVPQEEDGGTVSGHGTAVAGLILQVAPGATILPLRALKASGETPADTVAAAVRHAVASGADIINVSAVSGYDSTLTEAIREAAEQGVYVTLPTGNDGTRYVQYPARSSTQNTTLGQYAINAGAIRSDYTLTPWTNYGGNLEVLAPGDDLVTAGLNGTVVAVKGTSFAAPVLAGALALALGEAYSGDDRGRLAQQLGATATSVAPNNPNLAAGGSALLGQGAINVGAFLKSVR</sequence>
<keyword evidence="3 5" id="KW-0378">Hydrolase</keyword>
<gene>
    <name evidence="8" type="ORF">HNQ09_002128</name>
</gene>
<protein>
    <recommendedName>
        <fullName evidence="7">Peptidase S8/S53 domain-containing protein</fullName>
    </recommendedName>
</protein>